<name>A0A9I9EAR5_CUCME</name>
<accession>A0A9I9EAR5</accession>
<reference evidence="2" key="1">
    <citation type="submission" date="2023-03" db="UniProtKB">
        <authorList>
            <consortium name="EnsemblPlants"/>
        </authorList>
    </citation>
    <scope>IDENTIFICATION</scope>
</reference>
<feature type="region of interest" description="Disordered" evidence="1">
    <location>
        <begin position="35"/>
        <end position="70"/>
    </location>
</feature>
<feature type="compositionally biased region" description="Low complexity" evidence="1">
    <location>
        <begin position="35"/>
        <end position="46"/>
    </location>
</feature>
<sequence length="70" mass="7475">TAARFNDRSFDDNHRVASFIASIGLRPSTVSCLTTTTASRHSSTATQPLPLQSSTSANPSQLEPRSLLSN</sequence>
<dbReference type="AlphaFoldDB" id="A0A9I9EAR5"/>
<dbReference type="EnsemblPlants" id="MELO3C031141.2.1">
    <property type="protein sequence ID" value="MELO3C031141.2.1"/>
    <property type="gene ID" value="MELO3C031141.2"/>
</dbReference>
<proteinExistence type="predicted"/>
<evidence type="ECO:0000313" key="2">
    <source>
        <dbReference type="EnsemblPlants" id="MELO3C031141.2.1"/>
    </source>
</evidence>
<protein>
    <submittedName>
        <fullName evidence="2">Uncharacterized protein</fullName>
    </submittedName>
</protein>
<evidence type="ECO:0000256" key="1">
    <source>
        <dbReference type="SAM" id="MobiDB-lite"/>
    </source>
</evidence>
<organism evidence="2">
    <name type="scientific">Cucumis melo</name>
    <name type="common">Muskmelon</name>
    <dbReference type="NCBI Taxonomy" id="3656"/>
    <lineage>
        <taxon>Eukaryota</taxon>
        <taxon>Viridiplantae</taxon>
        <taxon>Streptophyta</taxon>
        <taxon>Embryophyta</taxon>
        <taxon>Tracheophyta</taxon>
        <taxon>Spermatophyta</taxon>
        <taxon>Magnoliopsida</taxon>
        <taxon>eudicotyledons</taxon>
        <taxon>Gunneridae</taxon>
        <taxon>Pentapetalae</taxon>
        <taxon>rosids</taxon>
        <taxon>fabids</taxon>
        <taxon>Cucurbitales</taxon>
        <taxon>Cucurbitaceae</taxon>
        <taxon>Benincaseae</taxon>
        <taxon>Cucumis</taxon>
    </lineage>
</organism>
<feature type="compositionally biased region" description="Polar residues" evidence="1">
    <location>
        <begin position="47"/>
        <end position="70"/>
    </location>
</feature>
<dbReference type="Gramene" id="MELO3C031141.2.1">
    <property type="protein sequence ID" value="MELO3C031141.2.1"/>
    <property type="gene ID" value="MELO3C031141.2"/>
</dbReference>